<dbReference type="CDD" id="cd03602">
    <property type="entry name" value="CLECT_1"/>
    <property type="match status" value="1"/>
</dbReference>
<dbReference type="RefSeq" id="XP_042566323.1">
    <property type="nucleotide sequence ID" value="XM_042710389.1"/>
</dbReference>
<evidence type="ECO:0000259" key="3">
    <source>
        <dbReference type="PROSITE" id="PS50041"/>
    </source>
</evidence>
<dbReference type="InterPro" id="IPR001304">
    <property type="entry name" value="C-type_lectin-like"/>
</dbReference>
<evidence type="ECO:0000313" key="4">
    <source>
        <dbReference type="Proteomes" id="UP000515152"/>
    </source>
</evidence>
<accession>A0A8M1KV20</accession>
<sequence>MEWRLALLLVSGFVMECLSVPRHFIFVNQTKSWTEAQSYCREYHTDLATITNMEDMRMVRESGEGVKGVIWNGLYQTTNPSWKWSLAEEGFYGPGEADFTDWKPNEPNNLDTEKCTVLTTEGQWNNVDCKTTKPFVCYNGTHRGNKSYVLIDMNKSWRQAQSYCREHYTDLVSVRNQEENQRINETAQDKAVWIGLFRDDWMWSDQRNSSFRYWKQGRPDNKKHNNCAVTKRITNKGKWTDRKCFRKYPFICHWDKLHTSTPDKLHTSTPDKLHTSAPDKLHTSAPDKLHTSTPDKLHTSTPDKLHNSATDKLHTSTPDKLRLVSEKLSWRDALYYCRARRMDLVSVVSSEILDWVKKLAKDASTDHVWLGLYYLCPLDVWLWVKGETVCSTLWDEGSLPGRKEARGGAGAVMSREEQLWVSKPETDKLNFICATDEGE</sequence>
<dbReference type="GeneID" id="116224571"/>
<dbReference type="InterPro" id="IPR018378">
    <property type="entry name" value="C-type_lectin_CS"/>
</dbReference>
<keyword evidence="4" id="KW-1185">Reference proteome</keyword>
<protein>
    <submittedName>
        <fullName evidence="5">C-type mannose receptor 2-like</fullName>
    </submittedName>
</protein>
<evidence type="ECO:0000313" key="5">
    <source>
        <dbReference type="RefSeq" id="XP_042566323.1"/>
    </source>
</evidence>
<feature type="region of interest" description="Disordered" evidence="1">
    <location>
        <begin position="263"/>
        <end position="316"/>
    </location>
</feature>
<evidence type="ECO:0000256" key="1">
    <source>
        <dbReference type="SAM" id="MobiDB-lite"/>
    </source>
</evidence>
<feature type="domain" description="C-type lectin" evidence="3">
    <location>
        <begin position="323"/>
        <end position="434"/>
    </location>
</feature>
<dbReference type="OrthoDB" id="7357196at2759"/>
<feature type="signal peptide" evidence="2">
    <location>
        <begin position="1"/>
        <end position="19"/>
    </location>
</feature>
<feature type="domain" description="C-type lectin" evidence="3">
    <location>
        <begin position="24"/>
        <end position="138"/>
    </location>
</feature>
<dbReference type="PANTHER" id="PTHR45784:SF3">
    <property type="entry name" value="C-TYPE LECTIN DOMAIN FAMILY 4 MEMBER K-LIKE-RELATED"/>
    <property type="match status" value="1"/>
</dbReference>
<dbReference type="PROSITE" id="PS50041">
    <property type="entry name" value="C_TYPE_LECTIN_2"/>
    <property type="match status" value="3"/>
</dbReference>
<name>A0A8M1KV20_CLUHA</name>
<feature type="domain" description="C-type lectin" evidence="3">
    <location>
        <begin position="143"/>
        <end position="253"/>
    </location>
</feature>
<evidence type="ECO:0000256" key="2">
    <source>
        <dbReference type="SAM" id="SignalP"/>
    </source>
</evidence>
<dbReference type="CDD" id="cd00037">
    <property type="entry name" value="CLECT"/>
    <property type="match status" value="1"/>
</dbReference>
<organism evidence="4 5">
    <name type="scientific">Clupea harengus</name>
    <name type="common">Atlantic herring</name>
    <dbReference type="NCBI Taxonomy" id="7950"/>
    <lineage>
        <taxon>Eukaryota</taxon>
        <taxon>Metazoa</taxon>
        <taxon>Chordata</taxon>
        <taxon>Craniata</taxon>
        <taxon>Vertebrata</taxon>
        <taxon>Euteleostomi</taxon>
        <taxon>Actinopterygii</taxon>
        <taxon>Neopterygii</taxon>
        <taxon>Teleostei</taxon>
        <taxon>Clupei</taxon>
        <taxon>Clupeiformes</taxon>
        <taxon>Clupeoidei</taxon>
        <taxon>Clupeidae</taxon>
        <taxon>Clupea</taxon>
    </lineage>
</organism>
<proteinExistence type="predicted"/>
<dbReference type="SMART" id="SM00034">
    <property type="entry name" value="CLECT"/>
    <property type="match status" value="3"/>
</dbReference>
<dbReference type="PROSITE" id="PS00615">
    <property type="entry name" value="C_TYPE_LECTIN_1"/>
    <property type="match status" value="1"/>
</dbReference>
<dbReference type="Pfam" id="PF00059">
    <property type="entry name" value="Lectin_C"/>
    <property type="match status" value="3"/>
</dbReference>
<reference evidence="5" key="1">
    <citation type="submission" date="2025-08" db="UniProtKB">
        <authorList>
            <consortium name="RefSeq"/>
        </authorList>
    </citation>
    <scope>IDENTIFICATION</scope>
</reference>
<dbReference type="KEGG" id="char:116224571"/>
<dbReference type="AlphaFoldDB" id="A0A8M1KV20"/>
<dbReference type="PANTHER" id="PTHR45784">
    <property type="entry name" value="C-TYPE LECTIN DOMAIN FAMILY 20 MEMBER A-RELATED"/>
    <property type="match status" value="1"/>
</dbReference>
<keyword evidence="2" id="KW-0732">Signal</keyword>
<dbReference type="Proteomes" id="UP000515152">
    <property type="component" value="Chromosome 18"/>
</dbReference>
<gene>
    <name evidence="5" type="primary">LOC116224571</name>
</gene>
<feature type="chain" id="PRO_5035419040" evidence="2">
    <location>
        <begin position="20"/>
        <end position="439"/>
    </location>
</feature>